<dbReference type="Pfam" id="PF11998">
    <property type="entry name" value="DUF3493"/>
    <property type="match status" value="1"/>
</dbReference>
<feature type="transmembrane region" description="Helical" evidence="1">
    <location>
        <begin position="37"/>
        <end position="59"/>
    </location>
</feature>
<feature type="transmembrane region" description="Helical" evidence="1">
    <location>
        <begin position="65"/>
        <end position="84"/>
    </location>
</feature>
<proteinExistence type="predicted"/>
<dbReference type="STRING" id="203124.Tery_3974"/>
<dbReference type="InterPro" id="IPR021883">
    <property type="entry name" value="LPA1-like"/>
</dbReference>
<accession>Q10XM5</accession>
<protein>
    <recommendedName>
        <fullName evidence="3">DUF3493 domain-containing protein</fullName>
    </recommendedName>
</protein>
<dbReference type="AlphaFoldDB" id="Q10XM5"/>
<gene>
    <name evidence="2" type="ordered locus">Tery_3974</name>
</gene>
<evidence type="ECO:0000256" key="1">
    <source>
        <dbReference type="SAM" id="Phobius"/>
    </source>
</evidence>
<dbReference type="OrthoDB" id="425759at2"/>
<sequence length="87" mass="9763">MPTSNLNNSHPQTKLNPEKYARLKAELDAPYRGLRKFIYVAFAISGFIGAFIYLAQIIAGNNIGSAFPNFALQVGVMVLMIWLFRLE</sequence>
<evidence type="ECO:0000313" key="2">
    <source>
        <dbReference type="EMBL" id="ABG52999.1"/>
    </source>
</evidence>
<name>Q10XM5_TRIEI</name>
<evidence type="ECO:0008006" key="3">
    <source>
        <dbReference type="Google" id="ProtNLM"/>
    </source>
</evidence>
<keyword evidence="1" id="KW-0472">Membrane</keyword>
<dbReference type="KEGG" id="ter:Tery_3974"/>
<organism evidence="2">
    <name type="scientific">Trichodesmium erythraeum (strain IMS101)</name>
    <dbReference type="NCBI Taxonomy" id="203124"/>
    <lineage>
        <taxon>Bacteria</taxon>
        <taxon>Bacillati</taxon>
        <taxon>Cyanobacteriota</taxon>
        <taxon>Cyanophyceae</taxon>
        <taxon>Oscillatoriophycideae</taxon>
        <taxon>Oscillatoriales</taxon>
        <taxon>Microcoleaceae</taxon>
        <taxon>Trichodesmium</taxon>
    </lineage>
</organism>
<keyword evidence="1" id="KW-0812">Transmembrane</keyword>
<dbReference type="RefSeq" id="WP_011613329.1">
    <property type="nucleotide sequence ID" value="NC_008312.1"/>
</dbReference>
<dbReference type="HOGENOM" id="CLU_166142_1_0_3"/>
<keyword evidence="1" id="KW-1133">Transmembrane helix</keyword>
<dbReference type="eggNOG" id="ENOG5032SHI">
    <property type="taxonomic scope" value="Bacteria"/>
</dbReference>
<dbReference type="EMBL" id="CP000393">
    <property type="protein sequence ID" value="ABG52999.1"/>
    <property type="molecule type" value="Genomic_DNA"/>
</dbReference>
<reference evidence="2" key="1">
    <citation type="submission" date="2006-06" db="EMBL/GenBank/DDBJ databases">
        <title>Complete sequence of Trichodesmium erythraeum IMS101.</title>
        <authorList>
            <consortium name="US DOE Joint Genome Institute"/>
            <person name="Copeland A."/>
            <person name="Lucas S."/>
            <person name="Lapidus A."/>
            <person name="Barry K."/>
            <person name="Detter J.C."/>
            <person name="Glavina del Rio T."/>
            <person name="Hammon N."/>
            <person name="Israni S."/>
            <person name="Dalin E."/>
            <person name="Tice H."/>
            <person name="Pitluck S."/>
            <person name="Kiss H."/>
            <person name="Munk A.C."/>
            <person name="Brettin T."/>
            <person name="Bruce D."/>
            <person name="Han C."/>
            <person name="Tapia R."/>
            <person name="Gilna P."/>
            <person name="Schmutz J."/>
            <person name="Larimer F."/>
            <person name="Land M."/>
            <person name="Hauser L."/>
            <person name="Kyrpides N."/>
            <person name="Kim E."/>
            <person name="Richardson P."/>
        </authorList>
    </citation>
    <scope>NUCLEOTIDE SEQUENCE [LARGE SCALE GENOMIC DNA]</scope>
    <source>
        <strain evidence="2">IMS101</strain>
    </source>
</reference>